<dbReference type="CDD" id="cd07729">
    <property type="entry name" value="AHL_lactonase_MBL-fold"/>
    <property type="match status" value="1"/>
</dbReference>
<evidence type="ECO:0000256" key="2">
    <source>
        <dbReference type="ARBA" id="ARBA00022723"/>
    </source>
</evidence>
<dbReference type="GO" id="GO:0046872">
    <property type="term" value="F:metal ion binding"/>
    <property type="evidence" value="ECO:0007669"/>
    <property type="project" value="UniProtKB-KW"/>
</dbReference>
<dbReference type="PANTHER" id="PTHR42978">
    <property type="entry name" value="QUORUM-QUENCHING LACTONASE YTNP-RELATED-RELATED"/>
    <property type="match status" value="1"/>
</dbReference>
<dbReference type="RefSeq" id="WP_012374678.1">
    <property type="nucleotide sequence ID" value="NC_010571.1"/>
</dbReference>
<dbReference type="AlphaFoldDB" id="B1ZX34"/>
<dbReference type="OrthoDB" id="333278at2"/>
<comment type="similarity">
    <text evidence="1">Belongs to the metallo-beta-lactamase superfamily.</text>
</comment>
<evidence type="ECO:0000256" key="5">
    <source>
        <dbReference type="SAM" id="SignalP"/>
    </source>
</evidence>
<dbReference type="SMART" id="SM00849">
    <property type="entry name" value="Lactamase_B"/>
    <property type="match status" value="1"/>
</dbReference>
<dbReference type="STRING" id="452637.Oter_1858"/>
<keyword evidence="5" id="KW-0732">Signal</keyword>
<dbReference type="InterPro" id="IPR036866">
    <property type="entry name" value="RibonucZ/Hydroxyglut_hydro"/>
</dbReference>
<dbReference type="InterPro" id="IPR051013">
    <property type="entry name" value="MBL_superfamily_lactonases"/>
</dbReference>
<dbReference type="eggNOG" id="COG0491">
    <property type="taxonomic scope" value="Bacteria"/>
</dbReference>
<dbReference type="HOGENOM" id="CLU_030571_3_2_0"/>
<evidence type="ECO:0000313" key="7">
    <source>
        <dbReference type="EMBL" id="ACB75141.1"/>
    </source>
</evidence>
<dbReference type="KEGG" id="ote:Oter_1858"/>
<protein>
    <submittedName>
        <fullName evidence="7">Beta-lactamase domain protein</fullName>
    </submittedName>
</protein>
<dbReference type="InterPro" id="IPR001279">
    <property type="entry name" value="Metallo-B-lactamas"/>
</dbReference>
<accession>B1ZX34</accession>
<dbReference type="EMBL" id="CP001032">
    <property type="protein sequence ID" value="ACB75141.1"/>
    <property type="molecule type" value="Genomic_DNA"/>
</dbReference>
<feature type="chain" id="PRO_5002772195" evidence="5">
    <location>
        <begin position="27"/>
        <end position="284"/>
    </location>
</feature>
<dbReference type="Proteomes" id="UP000007013">
    <property type="component" value="Chromosome"/>
</dbReference>
<organism evidence="7 8">
    <name type="scientific">Opitutus terrae (strain DSM 11246 / JCM 15787 / PB90-1)</name>
    <dbReference type="NCBI Taxonomy" id="452637"/>
    <lineage>
        <taxon>Bacteria</taxon>
        <taxon>Pseudomonadati</taxon>
        <taxon>Verrucomicrobiota</taxon>
        <taxon>Opitutia</taxon>
        <taxon>Opitutales</taxon>
        <taxon>Opitutaceae</taxon>
        <taxon>Opitutus</taxon>
    </lineage>
</organism>
<dbReference type="Pfam" id="PF00753">
    <property type="entry name" value="Lactamase_B"/>
    <property type="match status" value="1"/>
</dbReference>
<proteinExistence type="inferred from homology"/>
<feature type="signal peptide" evidence="5">
    <location>
        <begin position="1"/>
        <end position="26"/>
    </location>
</feature>
<keyword evidence="2" id="KW-0479">Metal-binding</keyword>
<feature type="domain" description="Metallo-beta-lactamase" evidence="6">
    <location>
        <begin position="64"/>
        <end position="268"/>
    </location>
</feature>
<dbReference type="SUPFAM" id="SSF56281">
    <property type="entry name" value="Metallo-hydrolase/oxidoreductase"/>
    <property type="match status" value="1"/>
</dbReference>
<keyword evidence="8" id="KW-1185">Reference proteome</keyword>
<evidence type="ECO:0000259" key="6">
    <source>
        <dbReference type="SMART" id="SM00849"/>
    </source>
</evidence>
<sequence>MNHQTRLGTALWAALFALLTANASNAPQRAKITLTRLDGGTVAANDLNVFSDTSAYPGQSKTLAVSCYLIRHGDDYLLWDAGLPAEMKGKPIDPKAPMDATLTLTLEEQLKKLGVDPAAISYVALSHYHFDHVGQLPRFAHAKLLIGARDWAAITAHPPQAHADPAPLLPWIGGGGQVELAQPDKDVFGDGTVVMLGLPGHTPGHCGLLVRLEKTGPVLLTGDVTHFAENYATDGVPTFNTDRAETLASLDRFKQLAANLHAAVIIQHEPADIAKLPTFPAAAE</sequence>
<evidence type="ECO:0000313" key="8">
    <source>
        <dbReference type="Proteomes" id="UP000007013"/>
    </source>
</evidence>
<name>B1ZX34_OPITP</name>
<evidence type="ECO:0000256" key="1">
    <source>
        <dbReference type="ARBA" id="ARBA00007749"/>
    </source>
</evidence>
<dbReference type="GO" id="GO:0016787">
    <property type="term" value="F:hydrolase activity"/>
    <property type="evidence" value="ECO:0007669"/>
    <property type="project" value="UniProtKB-KW"/>
</dbReference>
<reference evidence="7 8" key="1">
    <citation type="journal article" date="2011" name="J. Bacteriol.">
        <title>Genome sequence of the verrucomicrobium Opitutus terrae PB90-1, an abundant inhabitant of rice paddy soil ecosystems.</title>
        <authorList>
            <person name="van Passel M.W."/>
            <person name="Kant R."/>
            <person name="Palva A."/>
            <person name="Copeland A."/>
            <person name="Lucas S."/>
            <person name="Lapidus A."/>
            <person name="Glavina del Rio T."/>
            <person name="Pitluck S."/>
            <person name="Goltsman E."/>
            <person name="Clum A."/>
            <person name="Sun H."/>
            <person name="Schmutz J."/>
            <person name="Larimer F.W."/>
            <person name="Land M.L."/>
            <person name="Hauser L."/>
            <person name="Kyrpides N."/>
            <person name="Mikhailova N."/>
            <person name="Richardson P.P."/>
            <person name="Janssen P.H."/>
            <person name="de Vos W.M."/>
            <person name="Smidt H."/>
        </authorList>
    </citation>
    <scope>NUCLEOTIDE SEQUENCE [LARGE SCALE GENOMIC DNA]</scope>
    <source>
        <strain evidence="8">DSM 11246 / JCM 15787 / PB90-1</strain>
    </source>
</reference>
<keyword evidence="4" id="KW-0862">Zinc</keyword>
<dbReference type="Gene3D" id="3.60.15.10">
    <property type="entry name" value="Ribonuclease Z/Hydroxyacylglutathione hydrolase-like"/>
    <property type="match status" value="1"/>
</dbReference>
<evidence type="ECO:0000256" key="3">
    <source>
        <dbReference type="ARBA" id="ARBA00022801"/>
    </source>
</evidence>
<keyword evidence="3" id="KW-0378">Hydrolase</keyword>
<gene>
    <name evidence="7" type="ordered locus">Oter_1858</name>
</gene>
<evidence type="ECO:0000256" key="4">
    <source>
        <dbReference type="ARBA" id="ARBA00022833"/>
    </source>
</evidence>
<dbReference type="PANTHER" id="PTHR42978:SF3">
    <property type="entry name" value="BLR3078 PROTEIN"/>
    <property type="match status" value="1"/>
</dbReference>